<keyword evidence="2" id="KW-1185">Reference proteome</keyword>
<protein>
    <recommendedName>
        <fullName evidence="3">Transcriptional regulator</fullName>
    </recommendedName>
</protein>
<comment type="caution">
    <text evidence="1">The sequence shown here is derived from an EMBL/GenBank/DDBJ whole genome shotgun (WGS) entry which is preliminary data.</text>
</comment>
<evidence type="ECO:0008006" key="3">
    <source>
        <dbReference type="Google" id="ProtNLM"/>
    </source>
</evidence>
<name>A0ABW2PZL3_9BACL</name>
<reference evidence="2" key="1">
    <citation type="journal article" date="2019" name="Int. J. Syst. Evol. Microbiol.">
        <title>The Global Catalogue of Microorganisms (GCM) 10K type strain sequencing project: providing services to taxonomists for standard genome sequencing and annotation.</title>
        <authorList>
            <consortium name="The Broad Institute Genomics Platform"/>
            <consortium name="The Broad Institute Genome Sequencing Center for Infectious Disease"/>
            <person name="Wu L."/>
            <person name="Ma J."/>
        </authorList>
    </citation>
    <scope>NUCLEOTIDE SEQUENCE [LARGE SCALE GENOMIC DNA]</scope>
    <source>
        <strain evidence="2">CGMCC 1.16305</strain>
    </source>
</reference>
<evidence type="ECO:0000313" key="1">
    <source>
        <dbReference type="EMBL" id="MFC7394135.1"/>
    </source>
</evidence>
<evidence type="ECO:0000313" key="2">
    <source>
        <dbReference type="Proteomes" id="UP001596505"/>
    </source>
</evidence>
<proteinExistence type="predicted"/>
<gene>
    <name evidence="1" type="ORF">ACFQRG_14355</name>
</gene>
<organism evidence="1 2">
    <name type="scientific">Scopulibacillus cellulosilyticus</name>
    <dbReference type="NCBI Taxonomy" id="2665665"/>
    <lineage>
        <taxon>Bacteria</taxon>
        <taxon>Bacillati</taxon>
        <taxon>Bacillota</taxon>
        <taxon>Bacilli</taxon>
        <taxon>Bacillales</taxon>
        <taxon>Sporolactobacillaceae</taxon>
        <taxon>Scopulibacillus</taxon>
    </lineage>
</organism>
<accession>A0ABW2PZL3</accession>
<dbReference type="Proteomes" id="UP001596505">
    <property type="component" value="Unassembled WGS sequence"/>
</dbReference>
<sequence>MKTSILIINYLQEHPGSSYKRILRYCETCIHPSQIDNGQFKSHVASRLRRLRKKGMAINKGNSWYLNGKKQNFESA</sequence>
<dbReference type="EMBL" id="JBHTCO010000019">
    <property type="protein sequence ID" value="MFC7394135.1"/>
    <property type="molecule type" value="Genomic_DNA"/>
</dbReference>
<dbReference type="RefSeq" id="WP_380967199.1">
    <property type="nucleotide sequence ID" value="NZ_JBHTCO010000019.1"/>
</dbReference>